<keyword evidence="5 8" id="KW-1133">Transmembrane helix</keyword>
<feature type="transmembrane region" description="Helical" evidence="8">
    <location>
        <begin position="12"/>
        <end position="31"/>
    </location>
</feature>
<dbReference type="Gene3D" id="3.30.450.20">
    <property type="entry name" value="PAS domain"/>
    <property type="match status" value="1"/>
</dbReference>
<comment type="similarity">
    <text evidence="2">Belongs to the major facilitator superfamily. Nitrate/nitrite porter (TC 2.A.1.8) family.</text>
</comment>
<dbReference type="Proteomes" id="UP000272481">
    <property type="component" value="Unassembled WGS sequence"/>
</dbReference>
<accession>A0ABX9ZEE4</accession>
<evidence type="ECO:0000313" key="11">
    <source>
        <dbReference type="EMBL" id="RSK34353.1"/>
    </source>
</evidence>
<evidence type="ECO:0000256" key="5">
    <source>
        <dbReference type="ARBA" id="ARBA00022989"/>
    </source>
</evidence>
<dbReference type="Pfam" id="PF07690">
    <property type="entry name" value="MFS_1"/>
    <property type="match status" value="1"/>
</dbReference>
<feature type="transmembrane region" description="Helical" evidence="8">
    <location>
        <begin position="127"/>
        <end position="150"/>
    </location>
</feature>
<dbReference type="PROSITE" id="PS50112">
    <property type="entry name" value="PAS"/>
    <property type="match status" value="1"/>
</dbReference>
<keyword evidence="3" id="KW-0813">Transport</keyword>
<feature type="transmembrane region" description="Helical" evidence="8">
    <location>
        <begin position="245"/>
        <end position="262"/>
    </location>
</feature>
<feature type="transmembrane region" description="Helical" evidence="8">
    <location>
        <begin position="67"/>
        <end position="87"/>
    </location>
</feature>
<reference evidence="11 12" key="1">
    <citation type="submission" date="2018-12" db="EMBL/GenBank/DDBJ databases">
        <title>Comparitive functional genomics of dry heat resistant strains isolated from the viking spacecraft.</title>
        <authorList>
            <person name="Seuylemezian A."/>
            <person name="Vaishampayan P."/>
        </authorList>
    </citation>
    <scope>NUCLEOTIDE SEQUENCE [LARGE SCALE GENOMIC DNA]</scope>
    <source>
        <strain evidence="11 12">M6-11</strain>
    </source>
</reference>
<dbReference type="CDD" id="cd17341">
    <property type="entry name" value="MFS_NRT2_like"/>
    <property type="match status" value="1"/>
</dbReference>
<dbReference type="RefSeq" id="WP_125903706.1">
    <property type="nucleotide sequence ID" value="NZ_RWGW01000007.1"/>
</dbReference>
<gene>
    <name evidence="11" type="ORF">EJA12_05320</name>
</gene>
<dbReference type="SUPFAM" id="SSF103473">
    <property type="entry name" value="MFS general substrate transporter"/>
    <property type="match status" value="1"/>
</dbReference>
<evidence type="ECO:0000256" key="1">
    <source>
        <dbReference type="ARBA" id="ARBA00004651"/>
    </source>
</evidence>
<evidence type="ECO:0000256" key="2">
    <source>
        <dbReference type="ARBA" id="ARBA00008432"/>
    </source>
</evidence>
<dbReference type="EMBL" id="RWGW01000007">
    <property type="protein sequence ID" value="RSK34353.1"/>
    <property type="molecule type" value="Genomic_DNA"/>
</dbReference>
<evidence type="ECO:0000256" key="8">
    <source>
        <dbReference type="SAM" id="Phobius"/>
    </source>
</evidence>
<dbReference type="CDD" id="cd00130">
    <property type="entry name" value="PAS"/>
    <property type="match status" value="1"/>
</dbReference>
<evidence type="ECO:0000256" key="7">
    <source>
        <dbReference type="ARBA" id="ARBA00023136"/>
    </source>
</evidence>
<feature type="transmembrane region" description="Helical" evidence="8">
    <location>
        <begin position="269"/>
        <end position="287"/>
    </location>
</feature>
<comment type="subcellular location">
    <subcellularLocation>
        <location evidence="1">Cell membrane</location>
        <topology evidence="1">Multi-pass membrane protein</topology>
    </subcellularLocation>
</comment>
<dbReference type="SUPFAM" id="SSF55785">
    <property type="entry name" value="PYP-like sensor domain (PAS domain)"/>
    <property type="match status" value="1"/>
</dbReference>
<dbReference type="Gene3D" id="1.20.1250.20">
    <property type="entry name" value="MFS general substrate transporter like domains"/>
    <property type="match status" value="2"/>
</dbReference>
<feature type="transmembrane region" description="Helical" evidence="8">
    <location>
        <begin position="293"/>
        <end position="313"/>
    </location>
</feature>
<feature type="transmembrane region" description="Helical" evidence="8">
    <location>
        <begin position="162"/>
        <end position="178"/>
    </location>
</feature>
<dbReference type="Pfam" id="PF13426">
    <property type="entry name" value="PAS_9"/>
    <property type="match status" value="1"/>
</dbReference>
<dbReference type="NCBIfam" id="TIGR00229">
    <property type="entry name" value="sensory_box"/>
    <property type="match status" value="1"/>
</dbReference>
<evidence type="ECO:0000256" key="4">
    <source>
        <dbReference type="ARBA" id="ARBA00022692"/>
    </source>
</evidence>
<dbReference type="SMART" id="SM00086">
    <property type="entry name" value="PAC"/>
    <property type="match status" value="1"/>
</dbReference>
<dbReference type="PROSITE" id="PS50850">
    <property type="entry name" value="MFS"/>
    <property type="match status" value="1"/>
</dbReference>
<dbReference type="InterPro" id="IPR001610">
    <property type="entry name" value="PAC"/>
</dbReference>
<proteinExistence type="inferred from homology"/>
<protein>
    <submittedName>
        <fullName evidence="11">Nitrate/nitrite transporter</fullName>
    </submittedName>
</protein>
<evidence type="ECO:0000256" key="6">
    <source>
        <dbReference type="ARBA" id="ARBA00023063"/>
    </source>
</evidence>
<evidence type="ECO:0000256" key="3">
    <source>
        <dbReference type="ARBA" id="ARBA00022448"/>
    </source>
</evidence>
<dbReference type="InterPro" id="IPR000014">
    <property type="entry name" value="PAS"/>
</dbReference>
<dbReference type="PANTHER" id="PTHR23515">
    <property type="entry name" value="HIGH-AFFINITY NITRATE TRANSPORTER 2.3"/>
    <property type="match status" value="1"/>
</dbReference>
<feature type="domain" description="PAS" evidence="9">
    <location>
        <begin position="382"/>
        <end position="428"/>
    </location>
</feature>
<evidence type="ECO:0000313" key="12">
    <source>
        <dbReference type="Proteomes" id="UP000272481"/>
    </source>
</evidence>
<feature type="transmembrane region" description="Helical" evidence="8">
    <location>
        <begin position="93"/>
        <end position="115"/>
    </location>
</feature>
<organism evidence="11 12">
    <name type="scientific">Bhargavaea beijingensis</name>
    <dbReference type="NCBI Taxonomy" id="426756"/>
    <lineage>
        <taxon>Bacteria</taxon>
        <taxon>Bacillati</taxon>
        <taxon>Bacillota</taxon>
        <taxon>Bacilli</taxon>
        <taxon>Bacillales</taxon>
        <taxon>Caryophanaceae</taxon>
        <taxon>Bhargavaea</taxon>
    </lineage>
</organism>
<comment type="caution">
    <text evidence="11">The sequence shown here is derived from an EMBL/GenBank/DDBJ whole genome shotgun (WGS) entry which is preliminary data.</text>
</comment>
<feature type="transmembrane region" description="Helical" evidence="8">
    <location>
        <begin position="204"/>
        <end position="225"/>
    </location>
</feature>
<keyword evidence="4 8" id="KW-0812">Transmembrane</keyword>
<dbReference type="SMART" id="SM00091">
    <property type="entry name" value="PAS"/>
    <property type="match status" value="1"/>
</dbReference>
<feature type="transmembrane region" description="Helical" evidence="8">
    <location>
        <begin position="325"/>
        <end position="350"/>
    </location>
</feature>
<dbReference type="InterPro" id="IPR044772">
    <property type="entry name" value="NO3_transporter"/>
</dbReference>
<dbReference type="InterPro" id="IPR020846">
    <property type="entry name" value="MFS_dom"/>
</dbReference>
<dbReference type="InterPro" id="IPR036259">
    <property type="entry name" value="MFS_trans_sf"/>
</dbReference>
<dbReference type="InterPro" id="IPR011701">
    <property type="entry name" value="MFS"/>
</dbReference>
<feature type="transmembrane region" description="Helical" evidence="8">
    <location>
        <begin position="43"/>
        <end position="60"/>
    </location>
</feature>
<feature type="transmembrane region" description="Helical" evidence="8">
    <location>
        <begin position="356"/>
        <end position="379"/>
    </location>
</feature>
<name>A0ABX9ZEE4_9BACL</name>
<keyword evidence="12" id="KW-1185">Reference proteome</keyword>
<evidence type="ECO:0000259" key="10">
    <source>
        <dbReference type="PROSITE" id="PS50850"/>
    </source>
</evidence>
<sequence length="505" mass="55623">MIKKIQLPLQTANLVVGFMVWVILSSLISFITQDIDIPPERLAIVTAVPVVLGSILRMPFGYYANFVGARTLFMWSFILLLFPVWYISEADTFMDLIVGGLILGVGGAVFSVGVTSLPKYYPKEKHGLVNGIYGAGNIGTAITTFAAPIIAGQIGWQPTVKLFLILLAAFALLNFFFGDRKEPKPEVKLSMFEQVKGISGNPKLWLFSLFYFITFGSFVAFTVYLPNFLVGNFGLDSVDAGIRTAIFIAVATFLRPIGGLLADKFQPMFLLIATFSVYTVAAIILAFSPSIGLYTVGSIAIAISAGIGNGVIFKLVPFYFAKQAGIANGFVSMMGGLGGFFPPILLSIIYSMTGAYSIGFMLLSQVALASLILVVWLYYSDRLSLQAEVFRSTGQGVLVTDAGGKIRAVNPMFTKLTGYTEEEVIGNNPNMLSSGRQTQEFYRNMWKQIKEEGMWQGEIWNRKKNGEEYLQWLNIAAVRDETGEHVRYVGTFSDITKEHGQNFRR</sequence>
<keyword evidence="6" id="KW-0534">Nitrate assimilation</keyword>
<evidence type="ECO:0000259" key="9">
    <source>
        <dbReference type="PROSITE" id="PS50112"/>
    </source>
</evidence>
<dbReference type="InterPro" id="IPR035965">
    <property type="entry name" value="PAS-like_dom_sf"/>
</dbReference>
<feature type="domain" description="Major facilitator superfamily (MFS) profile" evidence="10">
    <location>
        <begin position="5"/>
        <end position="382"/>
    </location>
</feature>
<keyword evidence="7 8" id="KW-0472">Membrane</keyword>